<sequence>MSFDRNRVPLWRQGFRFQYEPVQKAYVLLYPEGMVRFNESASAIGQLIDGMCTVAEIVAHLQQQFPDAQELGADVEDFMETARGEHWLELV</sequence>
<keyword evidence="3 4" id="KW-0884">PQQ biosynthesis</keyword>
<comment type="function">
    <text evidence="4">Functions as a PqqA binding protein and presents PqqA to PqqE, in the pyrroloquinoline quinone (PQQ) biosynthetic pathway.</text>
</comment>
<evidence type="ECO:0000313" key="5">
    <source>
        <dbReference type="EMBL" id="VWB28619.1"/>
    </source>
</evidence>
<evidence type="ECO:0000256" key="4">
    <source>
        <dbReference type="HAMAP-Rule" id="MF_00655"/>
    </source>
</evidence>
<organism evidence="5 6">
    <name type="scientific">Burkholderia arboris</name>
    <dbReference type="NCBI Taxonomy" id="488730"/>
    <lineage>
        <taxon>Bacteria</taxon>
        <taxon>Pseudomonadati</taxon>
        <taxon>Pseudomonadota</taxon>
        <taxon>Betaproteobacteria</taxon>
        <taxon>Burkholderiales</taxon>
        <taxon>Burkholderiaceae</taxon>
        <taxon>Burkholderia</taxon>
        <taxon>Burkholderia cepacia complex</taxon>
    </lineage>
</organism>
<evidence type="ECO:0000256" key="1">
    <source>
        <dbReference type="ARBA" id="ARBA00004886"/>
    </source>
</evidence>
<protein>
    <recommendedName>
        <fullName evidence="4">PqqA binding protein</fullName>
    </recommendedName>
    <alternativeName>
        <fullName evidence="4">Coenzyme PQQ synthesis protein D</fullName>
    </alternativeName>
    <alternativeName>
        <fullName evidence="4">Pyrroloquinoline quinone biosynthesis protein D</fullName>
    </alternativeName>
</protein>
<dbReference type="InterPro" id="IPR041881">
    <property type="entry name" value="PqqD_sf"/>
</dbReference>
<comment type="similarity">
    <text evidence="4">Belongs to the PqqD family.</text>
</comment>
<reference evidence="5 6" key="1">
    <citation type="submission" date="2019-09" db="EMBL/GenBank/DDBJ databases">
        <authorList>
            <person name="Depoorter E."/>
        </authorList>
    </citation>
    <scope>NUCLEOTIDE SEQUENCE [LARGE SCALE GENOMIC DNA]</scope>
    <source>
        <strain evidence="5">LMG 24066</strain>
    </source>
</reference>
<gene>
    <name evidence="4" type="primary">pqqD</name>
    <name evidence="5" type="ORF">BAR24066_01203</name>
</gene>
<dbReference type="HAMAP" id="MF_00655">
    <property type="entry name" value="PQQ_syn_PqqD"/>
    <property type="match status" value="1"/>
</dbReference>
<dbReference type="GO" id="GO:0018189">
    <property type="term" value="P:pyrroloquinoline quinone biosynthetic process"/>
    <property type="evidence" value="ECO:0007669"/>
    <property type="project" value="UniProtKB-UniRule"/>
</dbReference>
<dbReference type="AlphaFoldDB" id="A0A9Q9UP00"/>
<dbReference type="NCBIfam" id="TIGR03859">
    <property type="entry name" value="PQQ_PqqD"/>
    <property type="match status" value="1"/>
</dbReference>
<dbReference type="Gene3D" id="1.10.10.1150">
    <property type="entry name" value="Coenzyme PQQ synthesis protein D (PqqD)"/>
    <property type="match status" value="1"/>
</dbReference>
<dbReference type="Pfam" id="PF05402">
    <property type="entry name" value="PqqD"/>
    <property type="match status" value="1"/>
</dbReference>
<comment type="subunit">
    <text evidence="2 4">Monomer. Interacts with PqqE.</text>
</comment>
<dbReference type="EMBL" id="CABVPX010000003">
    <property type="protein sequence ID" value="VWB28619.1"/>
    <property type="molecule type" value="Genomic_DNA"/>
</dbReference>
<name>A0A9Q9UP00_9BURK</name>
<evidence type="ECO:0000313" key="6">
    <source>
        <dbReference type="Proteomes" id="UP000494172"/>
    </source>
</evidence>
<dbReference type="GO" id="GO:0048038">
    <property type="term" value="F:quinone binding"/>
    <property type="evidence" value="ECO:0007669"/>
    <property type="project" value="InterPro"/>
</dbReference>
<evidence type="ECO:0000256" key="3">
    <source>
        <dbReference type="ARBA" id="ARBA00022905"/>
    </source>
</evidence>
<accession>A0A9Q9UP00</accession>
<dbReference type="InterPro" id="IPR022479">
    <property type="entry name" value="PqqD_bac"/>
</dbReference>
<evidence type="ECO:0000256" key="2">
    <source>
        <dbReference type="ARBA" id="ARBA00011741"/>
    </source>
</evidence>
<dbReference type="InterPro" id="IPR008792">
    <property type="entry name" value="PQQD"/>
</dbReference>
<dbReference type="RefSeq" id="WP_080330625.1">
    <property type="nucleotide sequence ID" value="NZ_CABVPX010000003.1"/>
</dbReference>
<dbReference type="Proteomes" id="UP000494172">
    <property type="component" value="Unassembled WGS sequence"/>
</dbReference>
<comment type="pathway">
    <text evidence="1 4">Cofactor biosynthesis; pyrroloquinoline quinone biosynthesis.</text>
</comment>
<dbReference type="NCBIfam" id="NF002535">
    <property type="entry name" value="PRK02079.1"/>
    <property type="match status" value="1"/>
</dbReference>
<comment type="caution">
    <text evidence="5">The sequence shown here is derived from an EMBL/GenBank/DDBJ whole genome shotgun (WGS) entry which is preliminary data.</text>
</comment>
<proteinExistence type="inferred from homology"/>